<dbReference type="eggNOG" id="COG0859">
    <property type="taxonomic scope" value="Bacteria"/>
</dbReference>
<dbReference type="STRING" id="1191523.MROS_0348"/>
<dbReference type="OrthoDB" id="9772349at2"/>
<dbReference type="Proteomes" id="UP000009011">
    <property type="component" value="Chromosome"/>
</dbReference>
<dbReference type="KEGG" id="mro:MROS_0348"/>
<dbReference type="Gene3D" id="3.40.50.2000">
    <property type="entry name" value="Glycogen Phosphorylase B"/>
    <property type="match status" value="2"/>
</dbReference>
<keyword evidence="1" id="KW-0328">Glycosyltransferase</keyword>
<dbReference type="Pfam" id="PF01075">
    <property type="entry name" value="Glyco_transf_9"/>
    <property type="match status" value="1"/>
</dbReference>
<dbReference type="GO" id="GO:0005829">
    <property type="term" value="C:cytosol"/>
    <property type="evidence" value="ECO:0007669"/>
    <property type="project" value="TreeGrafter"/>
</dbReference>
<evidence type="ECO:0000256" key="2">
    <source>
        <dbReference type="ARBA" id="ARBA00022679"/>
    </source>
</evidence>
<dbReference type="InterPro" id="IPR002201">
    <property type="entry name" value="Glyco_trans_9"/>
</dbReference>
<dbReference type="SUPFAM" id="SSF53756">
    <property type="entry name" value="UDP-Glycosyltransferase/glycogen phosphorylase"/>
    <property type="match status" value="1"/>
</dbReference>
<dbReference type="PANTHER" id="PTHR30160:SF15">
    <property type="entry name" value="GLYCOSYLTRANSFERASE HI_0523-RELATED"/>
    <property type="match status" value="1"/>
</dbReference>
<dbReference type="InterPro" id="IPR051199">
    <property type="entry name" value="LPS_LOS_Heptosyltrfase"/>
</dbReference>
<dbReference type="GO" id="GO:0009244">
    <property type="term" value="P:lipopolysaccharide core region biosynthetic process"/>
    <property type="evidence" value="ECO:0007669"/>
    <property type="project" value="TreeGrafter"/>
</dbReference>
<dbReference type="GO" id="GO:0008713">
    <property type="term" value="F:ADP-heptose-lipopolysaccharide heptosyltransferase activity"/>
    <property type="evidence" value="ECO:0007669"/>
    <property type="project" value="TreeGrafter"/>
</dbReference>
<evidence type="ECO:0000313" key="4">
    <source>
        <dbReference type="Proteomes" id="UP000009011"/>
    </source>
</evidence>
<keyword evidence="4" id="KW-1185">Reference proteome</keyword>
<dbReference type="RefSeq" id="WP_014855029.1">
    <property type="nucleotide sequence ID" value="NC_018178.1"/>
</dbReference>
<dbReference type="HOGENOM" id="CLU_038371_0_0_10"/>
<proteinExistence type="predicted"/>
<evidence type="ECO:0000313" key="3">
    <source>
        <dbReference type="EMBL" id="AFN73592.1"/>
    </source>
</evidence>
<keyword evidence="2 3" id="KW-0808">Transferase</keyword>
<organism evidence="3 4">
    <name type="scientific">Melioribacter roseus (strain DSM 23840 / JCM 17771 / VKM B-2668 / P3M-2)</name>
    <dbReference type="NCBI Taxonomy" id="1191523"/>
    <lineage>
        <taxon>Bacteria</taxon>
        <taxon>Pseudomonadati</taxon>
        <taxon>Ignavibacteriota</taxon>
        <taxon>Ignavibacteria</taxon>
        <taxon>Ignavibacteriales</taxon>
        <taxon>Melioribacteraceae</taxon>
        <taxon>Melioribacter</taxon>
    </lineage>
</organism>
<sequence length="339" mass="38817">MPMNRPLKIMVVNTKFLGDLIVSTPALRFLKEEYPSSELILIVRKEYRKAFENFPYIDRIIPFDTELKHKKGLRALKRGIDFILKLRKEKPDVFIALHPGDRLALWAYFSGAILRIAPKKQTFSFLLNKKIDVNEDSIKYIDYYNRIVEHGNKRVKSNTTEFCVPDEDVLWAEKFIDENGLEDGEFITVHPGASEKSKVWQLDNYIELIEKLLAECNKKILLLAGPQDEEYCNIISENFNEKNLVVYKSGSVTKSAALIKKSKLLIDNDTGTRHLGAALGVKILALLPEDNLDYWNFYDGVNHAFIVGKRIKDGEKSYLGGIDVETVFKKTVDLVGGKR</sequence>
<evidence type="ECO:0000256" key="1">
    <source>
        <dbReference type="ARBA" id="ARBA00022676"/>
    </source>
</evidence>
<dbReference type="AlphaFoldDB" id="I6YSR3"/>
<protein>
    <submittedName>
        <fullName evidence="3">Lipopolysaccharide heptosyltransferase</fullName>
    </submittedName>
</protein>
<reference evidence="3 4" key="1">
    <citation type="journal article" date="2013" name="PLoS ONE">
        <title>Genomic analysis of Melioribacter roseus, facultatively anaerobic organotrophic bacterium representing a novel deep lineage within Bacteriodetes/Chlorobi group.</title>
        <authorList>
            <person name="Kadnikov V.V."/>
            <person name="Mardanov A.V."/>
            <person name="Podosokorskaya O.A."/>
            <person name="Gavrilov S.N."/>
            <person name="Kublanov I.V."/>
            <person name="Beletsky A.V."/>
            <person name="Bonch-Osmolovskaya E.A."/>
            <person name="Ravin N.V."/>
        </authorList>
    </citation>
    <scope>NUCLEOTIDE SEQUENCE [LARGE SCALE GENOMIC DNA]</scope>
    <source>
        <strain evidence="4">JCM 17771 / P3M-2</strain>
    </source>
</reference>
<accession>I6YSR3</accession>
<dbReference type="PANTHER" id="PTHR30160">
    <property type="entry name" value="TETRAACYLDISACCHARIDE 4'-KINASE-RELATED"/>
    <property type="match status" value="1"/>
</dbReference>
<name>I6YSR3_MELRP</name>
<dbReference type="CDD" id="cd03789">
    <property type="entry name" value="GT9_LPS_heptosyltransferase"/>
    <property type="match status" value="1"/>
</dbReference>
<gene>
    <name evidence="3" type="ordered locus">MROS_0348</name>
</gene>
<dbReference type="EMBL" id="CP003557">
    <property type="protein sequence ID" value="AFN73592.1"/>
    <property type="molecule type" value="Genomic_DNA"/>
</dbReference>